<dbReference type="Proteomes" id="UP000001741">
    <property type="component" value="Chromosome"/>
</dbReference>
<gene>
    <name evidence="1" type="ordered locus">ABSDF1054</name>
</gene>
<accession>B0VU69</accession>
<organism evidence="1 2">
    <name type="scientific">Acinetobacter baumannii (strain SDF)</name>
    <dbReference type="NCBI Taxonomy" id="509170"/>
    <lineage>
        <taxon>Bacteria</taxon>
        <taxon>Pseudomonadati</taxon>
        <taxon>Pseudomonadota</taxon>
        <taxon>Gammaproteobacteria</taxon>
        <taxon>Moraxellales</taxon>
        <taxon>Moraxellaceae</taxon>
        <taxon>Acinetobacter</taxon>
        <taxon>Acinetobacter calcoaceticus/baumannii complex</taxon>
    </lineage>
</organism>
<dbReference type="BioCyc" id="ABAU509170:GCL9-852-MONOMER"/>
<evidence type="ECO:0000313" key="1">
    <source>
        <dbReference type="EMBL" id="CAP00406.1"/>
    </source>
</evidence>
<dbReference type="InterPro" id="IPR054658">
    <property type="entry name" value="Extrcyto_LP"/>
</dbReference>
<dbReference type="KEGG" id="abm:ABSDF1054"/>
<proteinExistence type="predicted"/>
<dbReference type="HOGENOM" id="CLU_1709280_0_0_6"/>
<dbReference type="NCBIfam" id="NF045616">
    <property type="entry name" value="Acin_mostly_LP"/>
    <property type="match status" value="1"/>
</dbReference>
<protein>
    <submittedName>
        <fullName evidence="1">Uncharacterized protein</fullName>
    </submittedName>
</protein>
<reference evidence="1 2" key="1">
    <citation type="journal article" date="2008" name="PLoS ONE">
        <title>Comparative analysis of Acinetobacters: three genomes for three lifestyles.</title>
        <authorList>
            <person name="Vallenet D."/>
            <person name="Nordmann P."/>
            <person name="Barbe V."/>
            <person name="Poirel L."/>
            <person name="Mangenot S."/>
            <person name="Bataille E."/>
            <person name="Dossat C."/>
            <person name="Gas S."/>
            <person name="Kreimeyer A."/>
            <person name="Lenoble P."/>
            <person name="Oztas S."/>
            <person name="Poulain J."/>
            <person name="Segurens B."/>
            <person name="Robert C."/>
            <person name="Abergel C."/>
            <person name="Claverie J.M."/>
            <person name="Raoult D."/>
            <person name="Medigue C."/>
            <person name="Weissenbach J."/>
            <person name="Cruveiller S."/>
        </authorList>
    </citation>
    <scope>NUCLEOTIDE SEQUENCE [LARGE SCALE GENOMIC DNA]</scope>
    <source>
        <strain evidence="1 2">SDF</strain>
    </source>
</reference>
<dbReference type="AlphaFoldDB" id="B0VU69"/>
<evidence type="ECO:0000313" key="2">
    <source>
        <dbReference type="Proteomes" id="UP000001741"/>
    </source>
</evidence>
<dbReference type="EMBL" id="CU468230">
    <property type="protein sequence ID" value="CAP00406.1"/>
    <property type="molecule type" value="Genomic_DNA"/>
</dbReference>
<sequence>MMMNKYLLLIFLMIPLSIYATSNPYRGGEVNIELKNDTPCFYIDDMEQKGVFSIVLLNLSKNSKDYWSYNSSFDKSYPTKNNCVVLNEKNFNGFKSLKENTPYSVTLGGVKTAYNRDFCITRRSKKLVIQDLRATQCVDRKPSFWDNFKKLFL</sequence>
<name>B0VU69_ACIBS</name>